<keyword evidence="10" id="KW-1185">Reference proteome</keyword>
<feature type="transmembrane region" description="Helical" evidence="7">
    <location>
        <begin position="186"/>
        <end position="207"/>
    </location>
</feature>
<dbReference type="RefSeq" id="XP_030990660.1">
    <property type="nucleotide sequence ID" value="XM_031144503.1"/>
</dbReference>
<accession>A0A507AVI0</accession>
<dbReference type="InterPro" id="IPR020846">
    <property type="entry name" value="MFS_dom"/>
</dbReference>
<dbReference type="FunFam" id="1.20.1250.20:FF:000034">
    <property type="entry name" value="MFS general substrate transporter"/>
    <property type="match status" value="1"/>
</dbReference>
<name>A0A507AVI0_9PEZI</name>
<feature type="transmembrane region" description="Helical" evidence="7">
    <location>
        <begin position="97"/>
        <end position="119"/>
    </location>
</feature>
<dbReference type="PANTHER" id="PTHR43791">
    <property type="entry name" value="PERMEASE-RELATED"/>
    <property type="match status" value="1"/>
</dbReference>
<protein>
    <recommendedName>
        <fullName evidence="8">Major facilitator superfamily (MFS) profile domain-containing protein</fullName>
    </recommendedName>
</protein>
<gene>
    <name evidence="9" type="ORF">E0L32_009528</name>
</gene>
<dbReference type="OrthoDB" id="2985014at2759"/>
<feature type="transmembrane region" description="Helical" evidence="7">
    <location>
        <begin position="126"/>
        <end position="145"/>
    </location>
</feature>
<evidence type="ECO:0000256" key="2">
    <source>
        <dbReference type="ARBA" id="ARBA00022448"/>
    </source>
</evidence>
<dbReference type="FunFam" id="1.20.1250.20:FF:000068">
    <property type="entry name" value="MFS general substrate transporter"/>
    <property type="match status" value="1"/>
</dbReference>
<feature type="region of interest" description="Disordered" evidence="6">
    <location>
        <begin position="1"/>
        <end position="23"/>
    </location>
</feature>
<dbReference type="InterPro" id="IPR011701">
    <property type="entry name" value="MFS"/>
</dbReference>
<organism evidence="9 10">
    <name type="scientific">Thyridium curvatum</name>
    <dbReference type="NCBI Taxonomy" id="1093900"/>
    <lineage>
        <taxon>Eukaryota</taxon>
        <taxon>Fungi</taxon>
        <taxon>Dikarya</taxon>
        <taxon>Ascomycota</taxon>
        <taxon>Pezizomycotina</taxon>
        <taxon>Sordariomycetes</taxon>
        <taxon>Sordariomycetidae</taxon>
        <taxon>Thyridiales</taxon>
        <taxon>Thyridiaceae</taxon>
        <taxon>Thyridium</taxon>
    </lineage>
</organism>
<dbReference type="EMBL" id="SKBQ01000070">
    <property type="protein sequence ID" value="TPX08949.1"/>
    <property type="molecule type" value="Genomic_DNA"/>
</dbReference>
<dbReference type="PANTHER" id="PTHR43791:SF46">
    <property type="entry name" value="MAJOR FACILITATOR SUPERFAMILY (MFS) PROFILE DOMAIN-CONTAINING PROTEIN-RELATED"/>
    <property type="match status" value="1"/>
</dbReference>
<dbReference type="PROSITE" id="PS50850">
    <property type="entry name" value="MFS"/>
    <property type="match status" value="1"/>
</dbReference>
<dbReference type="Gene3D" id="1.20.1250.20">
    <property type="entry name" value="MFS general substrate transporter like domains"/>
    <property type="match status" value="2"/>
</dbReference>
<feature type="transmembrane region" description="Helical" evidence="7">
    <location>
        <begin position="151"/>
        <end position="174"/>
    </location>
</feature>
<sequence>MFSKKSSEKHADPVAGNGAGLSDEGAYAQDSPVRYDELHVACPPHTTERRLMAKIDLRVIPFISLLYLLAFLDRINMANARSFKLQADLDMGDTTKFNTALTIFFVPYVLFEIPSNILLKRFSPRVWLSLCGMGFGLVTLCQGLVQNYAGLLATRFFLGVFECGMFPGCFYLLSMWYKRSEAQRRYSFFFSSTSLAGAFGGLLASGIGKMQGLRGYNGWRWIFIIEGAITFLVCFAFLFVFPSFPEQAGWLTEDERAYVRARLEADVGRNAAERKLGFRDVLTVMRDYKILLGGFMYFGLIVPAYGYAFFSPAILSTYNYDPIQTQLHSVPPWAVAFGFAMVVATLSDVTKHRFLFTVGPICLSLAGFGILMNVHDRTDVEYAALFLICMGTYSAMPVIVCWFNMNLGGHHRRAIGVAWQIGFGNIGGIIATYAFLPTDAPFYRKGYSICIGFVCLSAFSCVLYFLAITWENRRRDKAVHDVGLTDYEKTELGDLNPDFRYMI</sequence>
<comment type="subcellular location">
    <subcellularLocation>
        <location evidence="1">Membrane</location>
        <topology evidence="1">Multi-pass membrane protein</topology>
    </subcellularLocation>
</comment>
<keyword evidence="5 7" id="KW-0472">Membrane</keyword>
<feature type="domain" description="Major facilitator superfamily (MFS) profile" evidence="8">
    <location>
        <begin position="59"/>
        <end position="475"/>
    </location>
</feature>
<comment type="caution">
    <text evidence="9">The sequence shown here is derived from an EMBL/GenBank/DDBJ whole genome shotgun (WGS) entry which is preliminary data.</text>
</comment>
<evidence type="ECO:0000313" key="10">
    <source>
        <dbReference type="Proteomes" id="UP000319257"/>
    </source>
</evidence>
<feature type="transmembrane region" description="Helical" evidence="7">
    <location>
        <begin position="219"/>
        <end position="241"/>
    </location>
</feature>
<evidence type="ECO:0000256" key="1">
    <source>
        <dbReference type="ARBA" id="ARBA00004141"/>
    </source>
</evidence>
<dbReference type="Pfam" id="PF07690">
    <property type="entry name" value="MFS_1"/>
    <property type="match status" value="1"/>
</dbReference>
<dbReference type="GeneID" id="41976975"/>
<keyword evidence="4 7" id="KW-1133">Transmembrane helix</keyword>
<feature type="transmembrane region" description="Helical" evidence="7">
    <location>
        <begin position="446"/>
        <end position="467"/>
    </location>
</feature>
<dbReference type="Proteomes" id="UP000319257">
    <property type="component" value="Unassembled WGS sequence"/>
</dbReference>
<dbReference type="InParanoid" id="A0A507AVI0"/>
<evidence type="ECO:0000256" key="3">
    <source>
        <dbReference type="ARBA" id="ARBA00022692"/>
    </source>
</evidence>
<evidence type="ECO:0000256" key="5">
    <source>
        <dbReference type="ARBA" id="ARBA00023136"/>
    </source>
</evidence>
<evidence type="ECO:0000256" key="4">
    <source>
        <dbReference type="ARBA" id="ARBA00022989"/>
    </source>
</evidence>
<keyword evidence="3 7" id="KW-0812">Transmembrane</keyword>
<dbReference type="AlphaFoldDB" id="A0A507AVI0"/>
<evidence type="ECO:0000259" key="8">
    <source>
        <dbReference type="PROSITE" id="PS50850"/>
    </source>
</evidence>
<keyword evidence="2" id="KW-0813">Transport</keyword>
<reference evidence="9 10" key="1">
    <citation type="submission" date="2019-06" db="EMBL/GenBank/DDBJ databases">
        <title>Draft genome sequence of the filamentous fungus Phialemoniopsis curvata isolated from diesel fuel.</title>
        <authorList>
            <person name="Varaljay V.A."/>
            <person name="Lyon W.J."/>
            <person name="Crouch A.L."/>
            <person name="Drake C.E."/>
            <person name="Hollomon J.M."/>
            <person name="Nadeau L.J."/>
            <person name="Nunn H.S."/>
            <person name="Stevenson B.S."/>
            <person name="Bojanowski C.L."/>
            <person name="Crookes-Goodson W.J."/>
        </authorList>
    </citation>
    <scope>NUCLEOTIDE SEQUENCE [LARGE SCALE GENOMIC DNA]</scope>
    <source>
        <strain evidence="9 10">D216</strain>
    </source>
</reference>
<feature type="transmembrane region" description="Helical" evidence="7">
    <location>
        <begin position="290"/>
        <end position="310"/>
    </location>
</feature>
<evidence type="ECO:0000256" key="6">
    <source>
        <dbReference type="SAM" id="MobiDB-lite"/>
    </source>
</evidence>
<feature type="transmembrane region" description="Helical" evidence="7">
    <location>
        <begin position="354"/>
        <end position="372"/>
    </location>
</feature>
<dbReference type="GO" id="GO:0005886">
    <property type="term" value="C:plasma membrane"/>
    <property type="evidence" value="ECO:0007669"/>
    <property type="project" value="TreeGrafter"/>
</dbReference>
<proteinExistence type="predicted"/>
<dbReference type="InterPro" id="IPR036259">
    <property type="entry name" value="MFS_trans_sf"/>
</dbReference>
<evidence type="ECO:0000256" key="7">
    <source>
        <dbReference type="SAM" id="Phobius"/>
    </source>
</evidence>
<feature type="transmembrane region" description="Helical" evidence="7">
    <location>
        <begin position="59"/>
        <end position="77"/>
    </location>
</feature>
<feature type="transmembrane region" description="Helical" evidence="7">
    <location>
        <begin position="330"/>
        <end position="347"/>
    </location>
</feature>
<feature type="transmembrane region" description="Helical" evidence="7">
    <location>
        <begin position="415"/>
        <end position="434"/>
    </location>
</feature>
<dbReference type="GO" id="GO:0022857">
    <property type="term" value="F:transmembrane transporter activity"/>
    <property type="evidence" value="ECO:0007669"/>
    <property type="project" value="InterPro"/>
</dbReference>
<feature type="compositionally biased region" description="Basic and acidic residues" evidence="6">
    <location>
        <begin position="1"/>
        <end position="12"/>
    </location>
</feature>
<dbReference type="SUPFAM" id="SSF103473">
    <property type="entry name" value="MFS general substrate transporter"/>
    <property type="match status" value="1"/>
</dbReference>
<feature type="transmembrane region" description="Helical" evidence="7">
    <location>
        <begin position="384"/>
        <end position="403"/>
    </location>
</feature>
<evidence type="ECO:0000313" key="9">
    <source>
        <dbReference type="EMBL" id="TPX08949.1"/>
    </source>
</evidence>